<dbReference type="RefSeq" id="WP_106363015.1">
    <property type="nucleotide sequence ID" value="NZ_PVTJ01000002.1"/>
</dbReference>
<dbReference type="EMBL" id="PVTJ01000002">
    <property type="protein sequence ID" value="PRY60841.1"/>
    <property type="molecule type" value="Genomic_DNA"/>
</dbReference>
<gene>
    <name evidence="1" type="ORF">B0I28_102453</name>
</gene>
<protein>
    <submittedName>
        <fullName evidence="1">Uncharacterized protein</fullName>
    </submittedName>
</protein>
<name>A0A2T0USD4_9ACTN</name>
<keyword evidence="2" id="KW-1185">Reference proteome</keyword>
<dbReference type="AlphaFoldDB" id="A0A2T0USD4"/>
<dbReference type="OrthoDB" id="5175328at2"/>
<organism evidence="1 2">
    <name type="scientific">Glycomyces artemisiae</name>
    <dbReference type="NCBI Taxonomy" id="1076443"/>
    <lineage>
        <taxon>Bacteria</taxon>
        <taxon>Bacillati</taxon>
        <taxon>Actinomycetota</taxon>
        <taxon>Actinomycetes</taxon>
        <taxon>Glycomycetales</taxon>
        <taxon>Glycomycetaceae</taxon>
        <taxon>Glycomyces</taxon>
    </lineage>
</organism>
<reference evidence="1 2" key="1">
    <citation type="submission" date="2018-03" db="EMBL/GenBank/DDBJ databases">
        <title>Genomic Encyclopedia of Type Strains, Phase III (KMG-III): the genomes of soil and plant-associated and newly described type strains.</title>
        <authorList>
            <person name="Whitman W."/>
        </authorList>
    </citation>
    <scope>NUCLEOTIDE SEQUENCE [LARGE SCALE GENOMIC DNA]</scope>
    <source>
        <strain evidence="1 2">CGMCC 4.7067</strain>
    </source>
</reference>
<evidence type="ECO:0000313" key="2">
    <source>
        <dbReference type="Proteomes" id="UP000238176"/>
    </source>
</evidence>
<proteinExistence type="predicted"/>
<sequence length="245" mass="27154">MIMRLAQSLGYEVVEVDDGDGTLAVGGHDGASALKVGWRPLIVEGYTGSGSIDRFAIRTRDDRHRRSLRDMRERLRFPDRDADPVDLAAPILKLLAPGAYGVRRWPDANVHIEPFGENRSAWWYPYEPIGTEGTAVIPTDAWPPPGEDTVAAYAEAIERGERPLAVLLRSEPPGDEQDCAAFLIDGHHKLAAYRRTGTAPHFLDIAHLADRRPCEPEDLRTVIGGDGSLEQTASNLMRYLEHARQ</sequence>
<evidence type="ECO:0000313" key="1">
    <source>
        <dbReference type="EMBL" id="PRY60841.1"/>
    </source>
</evidence>
<dbReference type="Proteomes" id="UP000238176">
    <property type="component" value="Unassembled WGS sequence"/>
</dbReference>
<comment type="caution">
    <text evidence="1">The sequence shown here is derived from an EMBL/GenBank/DDBJ whole genome shotgun (WGS) entry which is preliminary data.</text>
</comment>
<accession>A0A2T0USD4</accession>